<reference evidence="3 4" key="1">
    <citation type="submission" date="2017-03" db="EMBL/GenBank/DDBJ databases">
        <title>An alternative strategy for trypanosome survival in the mammalian bloodstream revealed through genome and transcriptome analysis of the ubiquitous bovine parasite Trypanosoma (Megatrypanum) theileri.</title>
        <authorList>
            <person name="Kelly S."/>
            <person name="Ivens A."/>
            <person name="Mott A."/>
            <person name="O'Neill E."/>
            <person name="Emms D."/>
            <person name="Macleod O."/>
            <person name="Voorheis P."/>
            <person name="Matthews J."/>
            <person name="Matthews K."/>
            <person name="Carrington M."/>
        </authorList>
    </citation>
    <scope>NUCLEOTIDE SEQUENCE [LARGE SCALE GENOMIC DNA]</scope>
    <source>
        <strain evidence="3">Edinburgh</strain>
    </source>
</reference>
<feature type="coiled-coil region" evidence="1">
    <location>
        <begin position="188"/>
        <end position="270"/>
    </location>
</feature>
<feature type="coiled-coil region" evidence="1">
    <location>
        <begin position="611"/>
        <end position="663"/>
    </location>
</feature>
<dbReference type="RefSeq" id="XP_028883592.1">
    <property type="nucleotide sequence ID" value="XM_029025276.1"/>
</dbReference>
<evidence type="ECO:0000313" key="4">
    <source>
        <dbReference type="Proteomes" id="UP000192257"/>
    </source>
</evidence>
<gene>
    <name evidence="3" type="ORF">TM35_000123010</name>
</gene>
<feature type="compositionally biased region" description="Basic and acidic residues" evidence="2">
    <location>
        <begin position="858"/>
        <end position="880"/>
    </location>
</feature>
<dbReference type="GeneID" id="39985056"/>
<organism evidence="3 4">
    <name type="scientific">Trypanosoma theileri</name>
    <dbReference type="NCBI Taxonomy" id="67003"/>
    <lineage>
        <taxon>Eukaryota</taxon>
        <taxon>Discoba</taxon>
        <taxon>Euglenozoa</taxon>
        <taxon>Kinetoplastea</taxon>
        <taxon>Metakinetoplastina</taxon>
        <taxon>Trypanosomatida</taxon>
        <taxon>Trypanosomatidae</taxon>
        <taxon>Trypanosoma</taxon>
    </lineage>
</organism>
<proteinExistence type="predicted"/>
<feature type="coiled-coil region" evidence="1">
    <location>
        <begin position="312"/>
        <end position="435"/>
    </location>
</feature>
<evidence type="ECO:0000256" key="1">
    <source>
        <dbReference type="SAM" id="Coils"/>
    </source>
</evidence>
<dbReference type="EMBL" id="NBCO01000012">
    <property type="protein sequence ID" value="ORC89526.1"/>
    <property type="molecule type" value="Genomic_DNA"/>
</dbReference>
<feature type="compositionally biased region" description="Basic and acidic residues" evidence="2">
    <location>
        <begin position="81"/>
        <end position="98"/>
    </location>
</feature>
<dbReference type="VEuPathDB" id="TriTrypDB:TM35_000123010"/>
<name>A0A1X0NXV1_9TRYP</name>
<dbReference type="Proteomes" id="UP000192257">
    <property type="component" value="Unassembled WGS sequence"/>
</dbReference>
<feature type="coiled-coil region" evidence="1">
    <location>
        <begin position="486"/>
        <end position="539"/>
    </location>
</feature>
<evidence type="ECO:0000313" key="3">
    <source>
        <dbReference type="EMBL" id="ORC89526.1"/>
    </source>
</evidence>
<comment type="caution">
    <text evidence="3">The sequence shown here is derived from an EMBL/GenBank/DDBJ whole genome shotgun (WGS) entry which is preliminary data.</text>
</comment>
<dbReference type="OrthoDB" id="250038at2759"/>
<protein>
    <submittedName>
        <fullName evidence="3">Uncharacterized protein</fullName>
    </submittedName>
</protein>
<feature type="coiled-coil region" evidence="1">
    <location>
        <begin position="953"/>
        <end position="1094"/>
    </location>
</feature>
<keyword evidence="4" id="KW-1185">Reference proteome</keyword>
<feature type="region of interest" description="Disordered" evidence="2">
    <location>
        <begin position="81"/>
        <end position="120"/>
    </location>
</feature>
<feature type="region of interest" description="Disordered" evidence="2">
    <location>
        <begin position="1231"/>
        <end position="1266"/>
    </location>
</feature>
<accession>A0A1X0NXV1</accession>
<keyword evidence="1" id="KW-0175">Coiled coil</keyword>
<evidence type="ECO:0000256" key="2">
    <source>
        <dbReference type="SAM" id="MobiDB-lite"/>
    </source>
</evidence>
<sequence length="1456" mass="173875">MTSSVRFGNIGKDPHFSDNSNIMEEEYQLPNSPPTLHGKGTTNHNSNREVEQRLARIVAEYEYKLLEERARAQERETRLLEELQREKAPSSRERREQQQEEEEQEGMLTQMRSREGVVSKEEYERLQKQLMETRDLLQEAERRYQQEKRELLNLRTAQLRNETSKRGQEGDIIARAMQVMSEYEAVVRSGEENSLARLSQHMESFEKEWLRRATEFEQQKASFESNMMEKAQEVLASHQQDVESITRVMLEKTTQALSNHSELRLEMEQQVLRHVEVFKEEYKSILEKEFYDRCRLYDEKLAERERGWVAVLQEERVRIANAEREAVKEHERLHVESLESAMRELSRLREQLVREHREQQTIAMEELIERRERMDAEHRTLLQAEVEAAISVHREEAQRAAMERDKLEARLTAAATAAQQQMEATAAAVARARRERDEMWHLKVEEMRKRYDALLDEALNGDVNNNDNDNNDKNGVIGGRVSRSDYERLLRSVEEWEQKCVLVKQQGELLREQEREQLNEVWAKRLEEERGQREKWESEQLQHFAEMRLGLLQDVQEREKISAKSWQSERDALHKEFEELIQKERNQCALALQHAEEEAREDCKAMCKKQQEILDEQKQTLETQIAKQQLELRKREETLEETNRRLKDEAQQMALDLIKKERETLQRSYDEKFSDLYEEQQRWETKRSTLHEELASRYAERFKQAKEHMQQHLLTLTNNMLSSYQEMCEMDWLKLREKEMDTFNKKLMEYKQLMESRMRKEISNMKAQMEETLQSEREALKERERVLQETLLTTQKTMEDKAMERGLRLVEEQQRVMNEYCKKRAQEQQEKWDSLQSELLEKTWTIEADQRALMQQQQREHEMELDKERQRNRAELDQQRTEALTQRQRILEQQRQQEMELREKHAAAMEEERRQHDALIMELRKEQEHFLAECKQRCAATLSSREAAFELERKRLVERLDTQSREQQEMSNERVRALEEEYKELLRVVTVKSQENQQEYTQRVAHLEQQHILHLEQQQREIQRKYEEHIKQVRNSLETRLEESLSREAEMQRRVEEKCEVLRVESEAKCRAFIAEQQDRIRREQEKRQEMAHKMERAYCDHLSELQKDMEATLSIYFTDADKRSRETTLQIRNEFETKQKHFYALLEQERKRSVALEDELRTAKAQMDALQLSQEQQKLEALHEMQQKYDGLYKEMHEALRKERETWAKRALGEEEERLLKELTAREEKRRQLGETAAVSASLSLSPPPSLSYTTNTAAVGRGGSSKRMQEFYEGSPLKGEKINLDEAVASSSSYALPYSPAQTPSYGRRRSMDNPTDLISGVVEDDKLQQLWSVLEVPEGEQQQILQRWSQLPLPQRKNEIQKETRRLELQLPLLEVVTRREFVIHRLKELEKGSSLNNSNSTQVEELRKELRRLTEHLKSEIPQHEAMYGCTFRFRGARYMDTILDDCSVLSH</sequence>
<feature type="region of interest" description="Disordered" evidence="2">
    <location>
        <begin position="853"/>
        <end position="885"/>
    </location>
</feature>
<feature type="region of interest" description="Disordered" evidence="2">
    <location>
        <begin position="1"/>
        <end position="48"/>
    </location>
</feature>
<feature type="coiled-coil region" evidence="1">
    <location>
        <begin position="1147"/>
        <end position="1203"/>
    </location>
</feature>